<accession>A0AB39UQK8</accession>
<evidence type="ECO:0000256" key="7">
    <source>
        <dbReference type="SAM" id="Phobius"/>
    </source>
</evidence>
<dbReference type="Pfam" id="PF04024">
    <property type="entry name" value="PspC"/>
    <property type="match status" value="1"/>
</dbReference>
<evidence type="ECO:0000259" key="8">
    <source>
        <dbReference type="Pfam" id="PF04024"/>
    </source>
</evidence>
<evidence type="ECO:0000313" key="9">
    <source>
        <dbReference type="EMBL" id="XDS47156.1"/>
    </source>
</evidence>
<feature type="compositionally biased region" description="Polar residues" evidence="6">
    <location>
        <begin position="192"/>
        <end position="202"/>
    </location>
</feature>
<dbReference type="InterPro" id="IPR052027">
    <property type="entry name" value="PspC"/>
</dbReference>
<evidence type="ECO:0000313" key="10">
    <source>
        <dbReference type="EMBL" id="XDS48138.1"/>
    </source>
</evidence>
<feature type="transmembrane region" description="Helical" evidence="7">
    <location>
        <begin position="283"/>
        <end position="302"/>
    </location>
</feature>
<keyword evidence="5 7" id="KW-0472">Membrane</keyword>
<dbReference type="RefSeq" id="WP_369342171.1">
    <property type="nucleotide sequence ID" value="NZ_CP129675.1"/>
</dbReference>
<feature type="transmembrane region" description="Helical" evidence="7">
    <location>
        <begin position="249"/>
        <end position="271"/>
    </location>
</feature>
<comment type="subcellular location">
    <subcellularLocation>
        <location evidence="1">Cell membrane</location>
        <topology evidence="1">Single-pass membrane protein</topology>
    </subcellularLocation>
</comment>
<evidence type="ECO:0000313" key="11">
    <source>
        <dbReference type="EMBL" id="XDS51209.1"/>
    </source>
</evidence>
<evidence type="ECO:0000256" key="2">
    <source>
        <dbReference type="ARBA" id="ARBA00022475"/>
    </source>
</evidence>
<dbReference type="AlphaFoldDB" id="A0AB39UQK8"/>
<dbReference type="InterPro" id="IPR007168">
    <property type="entry name" value="Phageshock_PspC_N"/>
</dbReference>
<keyword evidence="3 7" id="KW-0812">Transmembrane</keyword>
<dbReference type="PANTHER" id="PTHR33885:SF3">
    <property type="entry name" value="PHAGE SHOCK PROTEIN C"/>
    <property type="match status" value="1"/>
</dbReference>
<dbReference type="EMBL" id="CP129683">
    <property type="protein sequence ID" value="XDS51209.1"/>
    <property type="molecule type" value="Genomic_DNA"/>
</dbReference>
<dbReference type="KEGG" id="bfk:QN062_03260"/>
<evidence type="ECO:0000256" key="4">
    <source>
        <dbReference type="ARBA" id="ARBA00022989"/>
    </source>
</evidence>
<feature type="transmembrane region" description="Helical" evidence="7">
    <location>
        <begin position="314"/>
        <end position="335"/>
    </location>
</feature>
<name>A0AB39UQK8_9BIFI</name>
<organism evidence="11">
    <name type="scientific">Bifidobacterium fermentum</name>
    <dbReference type="NCBI Taxonomy" id="3059035"/>
    <lineage>
        <taxon>Bacteria</taxon>
        <taxon>Bacillati</taxon>
        <taxon>Actinomycetota</taxon>
        <taxon>Actinomycetes</taxon>
        <taxon>Bifidobacteriales</taxon>
        <taxon>Bifidobacteriaceae</taxon>
        <taxon>Bifidobacterium</taxon>
    </lineage>
</organism>
<dbReference type="GO" id="GO:0005886">
    <property type="term" value="C:plasma membrane"/>
    <property type="evidence" value="ECO:0007669"/>
    <property type="project" value="UniProtKB-SubCell"/>
</dbReference>
<dbReference type="PANTHER" id="PTHR33885">
    <property type="entry name" value="PHAGE SHOCK PROTEIN C"/>
    <property type="match status" value="1"/>
</dbReference>
<keyword evidence="4 7" id="KW-1133">Transmembrane helix</keyword>
<feature type="domain" description="Phage shock protein PspC N-terminal" evidence="8">
    <location>
        <begin position="29"/>
        <end position="80"/>
    </location>
</feature>
<feature type="transmembrane region" description="Helical" evidence="7">
    <location>
        <begin position="101"/>
        <end position="134"/>
    </location>
</feature>
<feature type="compositionally biased region" description="Low complexity" evidence="6">
    <location>
        <begin position="163"/>
        <end position="176"/>
    </location>
</feature>
<evidence type="ECO:0000256" key="6">
    <source>
        <dbReference type="SAM" id="MobiDB-lite"/>
    </source>
</evidence>
<evidence type="ECO:0000256" key="1">
    <source>
        <dbReference type="ARBA" id="ARBA00004162"/>
    </source>
</evidence>
<reference evidence="11" key="1">
    <citation type="submission" date="2023-07" db="EMBL/GenBank/DDBJ databases">
        <title>Bifidobacterium aquikefiriaerophilum sp. nov. and Bifidobacterium eccum sp. nov., isolated from water kefir.</title>
        <authorList>
            <person name="Breselge S."/>
            <person name="Bellassi P."/>
            <person name="Barcenilla C."/>
            <person name="Alvarez-Ordonez A."/>
            <person name="Morelli L."/>
            <person name="Cotter P.D."/>
        </authorList>
    </citation>
    <scope>NUCLEOTIDE SEQUENCE</scope>
    <source>
        <strain evidence="11">WK012_4_13</strain>
        <strain evidence="10">WK013_4_14</strain>
        <strain evidence="9">WK048_4_13</strain>
    </source>
</reference>
<feature type="transmembrane region" description="Helical" evidence="7">
    <location>
        <begin position="55"/>
        <end position="78"/>
    </location>
</feature>
<dbReference type="EMBL" id="CP129682">
    <property type="protein sequence ID" value="XDS48138.1"/>
    <property type="molecule type" value="Genomic_DNA"/>
</dbReference>
<protein>
    <submittedName>
        <fullName evidence="11">PspC domain-containing protein</fullName>
    </submittedName>
</protein>
<evidence type="ECO:0000256" key="5">
    <source>
        <dbReference type="ARBA" id="ARBA00023136"/>
    </source>
</evidence>
<dbReference type="EMBL" id="CP129675">
    <property type="protein sequence ID" value="XDS47156.1"/>
    <property type="molecule type" value="Genomic_DNA"/>
</dbReference>
<proteinExistence type="predicted"/>
<evidence type="ECO:0000256" key="3">
    <source>
        <dbReference type="ARBA" id="ARBA00022692"/>
    </source>
</evidence>
<sequence length="514" mass="55627">MNNTQMNGPTPPSAESRFFAWIRESGIERSDDRWIAGVGSGLAVRIGWDVVLVRVLFIVSTLCFGIGAAVYGLMWFLIPDRRSNAILLEELIAGRWDWSCVGVFLCILVAMIFPGAGLFILTLSFLGVFLMMLWSRNRRYQAEQGQPGHMPPPAEGQQKAARPSQSPFQSQDDSQPLGSSQRDVPEQGDAAANSSHQATQPSFRRPNFADSANTHYAPHSTAQAGMHAPQPYQYRPRTIHPRRRPAGPIVVSMLVGLMLLVGAGLFLYAGLSGLSTEQTLNMATIWSCANVIVLGAALVILGGSGRRSGGLIPFAILGLLLSFILVATSVGFGYASTASHERTSGFERIPVHSHVSFGSTPSDMQRYSRGMLLDASNATRGAGDDSRTATIDLSEYERDNGKHTITRDDGSKVESSCPTGKISFSFVETKATIIMPKHCAYSVNNYGVTNTSRANMGGTFLFLGDSKGVISLQHWFTMADNAPDATLPKDLANETLLIEVPSMLDGELSVIYAQ</sequence>
<keyword evidence="2" id="KW-1003">Cell membrane</keyword>
<feature type="region of interest" description="Disordered" evidence="6">
    <location>
        <begin position="143"/>
        <end position="241"/>
    </location>
</feature>
<gene>
    <name evidence="11" type="ORF">QN062_03260</name>
    <name evidence="10" type="ORF">QN216_07270</name>
    <name evidence="9" type="ORF">QN217_03185</name>
</gene>